<evidence type="ECO:0008006" key="4">
    <source>
        <dbReference type="Google" id="ProtNLM"/>
    </source>
</evidence>
<accession>A0AAI8F7I7</accession>
<keyword evidence="3" id="KW-1185">Reference proteome</keyword>
<name>A0AAI8F7I7_RICR3</name>
<dbReference type="AlphaFoldDB" id="A0AAI8F7I7"/>
<feature type="transmembrane region" description="Helical" evidence="1">
    <location>
        <begin position="59"/>
        <end position="79"/>
    </location>
</feature>
<dbReference type="KEGG" id="rre:MCC_04950"/>
<feature type="transmembrane region" description="Helical" evidence="1">
    <location>
        <begin position="28"/>
        <end position="47"/>
    </location>
</feature>
<sequence>MISILSILNPYIMSILNIGFYKYQGNKIIYMFICIWFLSWAIIGYNIRKLNKNAIILKIINKIGAVTIWSIIALVYYYIGLDKFNKMAI</sequence>
<evidence type="ECO:0000256" key="1">
    <source>
        <dbReference type="SAM" id="Phobius"/>
    </source>
</evidence>
<dbReference type="Proteomes" id="UP000008006">
    <property type="component" value="Chromosome"/>
</dbReference>
<reference evidence="3" key="1">
    <citation type="submission" date="2012-02" db="EMBL/GenBank/DDBJ databases">
        <title>Complete genome sequence of Rickettsia rhipicephali strain 3-7-female6-CWPP.</title>
        <authorList>
            <person name="Johnson S.L."/>
            <person name="Munk A.C."/>
            <person name="Han S."/>
            <person name="Bruce D.C."/>
            <person name="Dasch G.A."/>
        </authorList>
    </citation>
    <scope>NUCLEOTIDE SEQUENCE [LARGE SCALE GENOMIC DNA]</scope>
    <source>
        <strain evidence="3">3-7-female6-CWPP</strain>
    </source>
</reference>
<keyword evidence="1" id="KW-0472">Membrane</keyword>
<evidence type="ECO:0000313" key="2">
    <source>
        <dbReference type="EMBL" id="AFC72523.1"/>
    </source>
</evidence>
<organism evidence="2 3">
    <name type="scientific">Rickettsia rhipicephali (strain 3-7-female6-CWPP)</name>
    <dbReference type="NCBI Taxonomy" id="1105113"/>
    <lineage>
        <taxon>Bacteria</taxon>
        <taxon>Pseudomonadati</taxon>
        <taxon>Pseudomonadota</taxon>
        <taxon>Alphaproteobacteria</taxon>
        <taxon>Rickettsiales</taxon>
        <taxon>Rickettsiaceae</taxon>
        <taxon>Rickettsieae</taxon>
        <taxon>Rickettsia</taxon>
        <taxon>spotted fever group</taxon>
    </lineage>
</organism>
<gene>
    <name evidence="2" type="ordered locus">MCC_04950</name>
</gene>
<protein>
    <recommendedName>
        <fullName evidence="4">LysE type translocator family protein</fullName>
    </recommendedName>
</protein>
<keyword evidence="1" id="KW-0812">Transmembrane</keyword>
<dbReference type="EMBL" id="CP003342">
    <property type="protein sequence ID" value="AFC72523.1"/>
    <property type="molecule type" value="Genomic_DNA"/>
</dbReference>
<proteinExistence type="predicted"/>
<evidence type="ECO:0000313" key="3">
    <source>
        <dbReference type="Proteomes" id="UP000008006"/>
    </source>
</evidence>
<keyword evidence="1" id="KW-1133">Transmembrane helix</keyword>